<dbReference type="Pfam" id="PF16859">
    <property type="entry name" value="TetR_C_11"/>
    <property type="match status" value="1"/>
</dbReference>
<dbReference type="PROSITE" id="PS01081">
    <property type="entry name" value="HTH_TETR_1"/>
    <property type="match status" value="1"/>
</dbReference>
<name>A0ABP3ZJU4_9PSEU</name>
<gene>
    <name evidence="7" type="ORF">GCM10009559_04680</name>
</gene>
<dbReference type="SUPFAM" id="SSF46689">
    <property type="entry name" value="Homeodomain-like"/>
    <property type="match status" value="1"/>
</dbReference>
<reference evidence="8" key="1">
    <citation type="journal article" date="2019" name="Int. J. Syst. Evol. Microbiol.">
        <title>The Global Catalogue of Microorganisms (GCM) 10K type strain sequencing project: providing services to taxonomists for standard genome sequencing and annotation.</title>
        <authorList>
            <consortium name="The Broad Institute Genomics Platform"/>
            <consortium name="The Broad Institute Genome Sequencing Center for Infectious Disease"/>
            <person name="Wu L."/>
            <person name="Ma J."/>
        </authorList>
    </citation>
    <scope>NUCLEOTIDE SEQUENCE [LARGE SCALE GENOMIC DNA]</scope>
    <source>
        <strain evidence="8">JCM 11117</strain>
    </source>
</reference>
<proteinExistence type="predicted"/>
<dbReference type="InterPro" id="IPR011075">
    <property type="entry name" value="TetR_C"/>
</dbReference>
<feature type="region of interest" description="Disordered" evidence="5">
    <location>
        <begin position="1"/>
        <end position="22"/>
    </location>
</feature>
<evidence type="ECO:0000256" key="2">
    <source>
        <dbReference type="ARBA" id="ARBA00023125"/>
    </source>
</evidence>
<evidence type="ECO:0000256" key="3">
    <source>
        <dbReference type="ARBA" id="ARBA00023163"/>
    </source>
</evidence>
<dbReference type="InterPro" id="IPR009057">
    <property type="entry name" value="Homeodomain-like_sf"/>
</dbReference>
<dbReference type="Gene3D" id="1.10.357.10">
    <property type="entry name" value="Tetracycline Repressor, domain 2"/>
    <property type="match status" value="1"/>
</dbReference>
<dbReference type="Pfam" id="PF00440">
    <property type="entry name" value="TetR_N"/>
    <property type="match status" value="1"/>
</dbReference>
<dbReference type="InterPro" id="IPR050109">
    <property type="entry name" value="HTH-type_TetR-like_transc_reg"/>
</dbReference>
<comment type="caution">
    <text evidence="7">The sequence shown here is derived from an EMBL/GenBank/DDBJ whole genome shotgun (WGS) entry which is preliminary data.</text>
</comment>
<dbReference type="EMBL" id="BAAAHP010000011">
    <property type="protein sequence ID" value="GAA0921617.1"/>
    <property type="molecule type" value="Genomic_DNA"/>
</dbReference>
<dbReference type="SUPFAM" id="SSF48498">
    <property type="entry name" value="Tetracyclin repressor-like, C-terminal domain"/>
    <property type="match status" value="1"/>
</dbReference>
<evidence type="ECO:0000259" key="6">
    <source>
        <dbReference type="PROSITE" id="PS50977"/>
    </source>
</evidence>
<dbReference type="PROSITE" id="PS50977">
    <property type="entry name" value="HTH_TETR_2"/>
    <property type="match status" value="1"/>
</dbReference>
<dbReference type="PRINTS" id="PR00455">
    <property type="entry name" value="HTHTETR"/>
</dbReference>
<sequence>MSSPARTTTEADVDHRKRPRRRGAALETAILEATLAELGEVGYARLSVERVAERAGASKASLYRRWPSKVELVMDAVYHVFPDATSPPDTGSLRGDLVATMRAVAHRLSGPAGQAMGGVLSDALGDPDKAHRVRSYARGNSQASMREIVRRAVERGEVDPSAVTERRLETGHALLRYHFITRGVPIPDQVIDEIADEVMIPLLQRPGGAPR</sequence>
<feature type="domain" description="HTH tetR-type" evidence="6">
    <location>
        <begin position="24"/>
        <end position="84"/>
    </location>
</feature>
<dbReference type="PANTHER" id="PTHR30055:SF148">
    <property type="entry name" value="TETR-FAMILY TRANSCRIPTIONAL REGULATOR"/>
    <property type="match status" value="1"/>
</dbReference>
<feature type="DNA-binding region" description="H-T-H motif" evidence="4">
    <location>
        <begin position="47"/>
        <end position="66"/>
    </location>
</feature>
<dbReference type="Proteomes" id="UP001499967">
    <property type="component" value="Unassembled WGS sequence"/>
</dbReference>
<keyword evidence="2 4" id="KW-0238">DNA-binding</keyword>
<dbReference type="RefSeq" id="WP_343938343.1">
    <property type="nucleotide sequence ID" value="NZ_BAAAHP010000011.1"/>
</dbReference>
<dbReference type="InterPro" id="IPR001647">
    <property type="entry name" value="HTH_TetR"/>
</dbReference>
<evidence type="ECO:0000313" key="8">
    <source>
        <dbReference type="Proteomes" id="UP001499967"/>
    </source>
</evidence>
<dbReference type="InterPro" id="IPR023772">
    <property type="entry name" value="DNA-bd_HTH_TetR-type_CS"/>
</dbReference>
<accession>A0ABP3ZJU4</accession>
<evidence type="ECO:0000256" key="4">
    <source>
        <dbReference type="PROSITE-ProRule" id="PRU00335"/>
    </source>
</evidence>
<keyword evidence="1" id="KW-0805">Transcription regulation</keyword>
<organism evidence="7 8">
    <name type="scientific">Pseudonocardia zijingensis</name>
    <dbReference type="NCBI Taxonomy" id="153376"/>
    <lineage>
        <taxon>Bacteria</taxon>
        <taxon>Bacillati</taxon>
        <taxon>Actinomycetota</taxon>
        <taxon>Actinomycetes</taxon>
        <taxon>Pseudonocardiales</taxon>
        <taxon>Pseudonocardiaceae</taxon>
        <taxon>Pseudonocardia</taxon>
    </lineage>
</organism>
<keyword evidence="3" id="KW-0804">Transcription</keyword>
<feature type="compositionally biased region" description="Polar residues" evidence="5">
    <location>
        <begin position="1"/>
        <end position="10"/>
    </location>
</feature>
<dbReference type="PANTHER" id="PTHR30055">
    <property type="entry name" value="HTH-TYPE TRANSCRIPTIONAL REGULATOR RUTR"/>
    <property type="match status" value="1"/>
</dbReference>
<dbReference type="Gene3D" id="1.10.10.60">
    <property type="entry name" value="Homeodomain-like"/>
    <property type="match status" value="1"/>
</dbReference>
<protein>
    <submittedName>
        <fullName evidence="7">TetR/AcrR family transcriptional regulator</fullName>
    </submittedName>
</protein>
<keyword evidence="8" id="KW-1185">Reference proteome</keyword>
<evidence type="ECO:0000256" key="1">
    <source>
        <dbReference type="ARBA" id="ARBA00023015"/>
    </source>
</evidence>
<evidence type="ECO:0000256" key="5">
    <source>
        <dbReference type="SAM" id="MobiDB-lite"/>
    </source>
</evidence>
<dbReference type="InterPro" id="IPR036271">
    <property type="entry name" value="Tet_transcr_reg_TetR-rel_C_sf"/>
</dbReference>
<evidence type="ECO:0000313" key="7">
    <source>
        <dbReference type="EMBL" id="GAA0921617.1"/>
    </source>
</evidence>